<dbReference type="PROSITE" id="PS51165">
    <property type="entry name" value="THUMP"/>
    <property type="match status" value="1"/>
</dbReference>
<name>A0AAF0JC09_9BASI</name>
<organism evidence="4 5">
    <name type="scientific">Malassezia japonica</name>
    <dbReference type="NCBI Taxonomy" id="223818"/>
    <lineage>
        <taxon>Eukaryota</taxon>
        <taxon>Fungi</taxon>
        <taxon>Dikarya</taxon>
        <taxon>Basidiomycota</taxon>
        <taxon>Ustilaginomycotina</taxon>
        <taxon>Malasseziomycetes</taxon>
        <taxon>Malasseziales</taxon>
        <taxon>Malasseziaceae</taxon>
        <taxon>Malassezia</taxon>
    </lineage>
</organism>
<evidence type="ECO:0000313" key="5">
    <source>
        <dbReference type="Proteomes" id="UP001217754"/>
    </source>
</evidence>
<feature type="domain" description="THUMP" evidence="3">
    <location>
        <begin position="101"/>
        <end position="207"/>
    </location>
</feature>
<evidence type="ECO:0000259" key="3">
    <source>
        <dbReference type="PROSITE" id="PS51165"/>
    </source>
</evidence>
<evidence type="ECO:0000313" key="4">
    <source>
        <dbReference type="EMBL" id="WFD40604.1"/>
    </source>
</evidence>
<dbReference type="PANTHER" id="PTHR13452">
    <property type="entry name" value="THUMP DOMAIN CONTAINING PROTEIN 1-RELATED"/>
    <property type="match status" value="1"/>
</dbReference>
<dbReference type="AlphaFoldDB" id="A0AAF0JC09"/>
<evidence type="ECO:0000256" key="2">
    <source>
        <dbReference type="SAM" id="MobiDB-lite"/>
    </source>
</evidence>
<dbReference type="GO" id="GO:0003723">
    <property type="term" value="F:RNA binding"/>
    <property type="evidence" value="ECO:0007669"/>
    <property type="project" value="UniProtKB-UniRule"/>
</dbReference>
<dbReference type="PANTHER" id="PTHR13452:SF10">
    <property type="entry name" value="THUMP DOMAIN-CONTAINING PROTEIN 1"/>
    <property type="match status" value="1"/>
</dbReference>
<dbReference type="Gene3D" id="3.30.2300.10">
    <property type="entry name" value="THUMP superfamily"/>
    <property type="match status" value="1"/>
</dbReference>
<dbReference type="Proteomes" id="UP001217754">
    <property type="component" value="Chromosome 7"/>
</dbReference>
<protein>
    <recommendedName>
        <fullName evidence="3">THUMP domain-containing protein</fullName>
    </recommendedName>
</protein>
<dbReference type="GeneID" id="85227243"/>
<dbReference type="Pfam" id="PF02926">
    <property type="entry name" value="THUMP"/>
    <property type="match status" value="1"/>
</dbReference>
<feature type="region of interest" description="Disordered" evidence="2">
    <location>
        <begin position="228"/>
        <end position="271"/>
    </location>
</feature>
<dbReference type="InterPro" id="IPR004114">
    <property type="entry name" value="THUMP_dom"/>
</dbReference>
<dbReference type="CDD" id="cd11717">
    <property type="entry name" value="THUMP_THUMPD1_like"/>
    <property type="match status" value="1"/>
</dbReference>
<keyword evidence="1" id="KW-0694">RNA-binding</keyword>
<sequence>MELVDVMDEHCRALYGTGDAPVVDEDDMDALRNGAPPAAAPPPPAADDIEAQIRGELAQLRAPKTRSTRLVSLETDTECLCFIKCAPPVDAGRVIRRVLEDVEKTGESRSRFVQRLAPVNTLCRAETEAIRTAATHVLPRFFTSERPRTYRIEPRIRSHTSLSRDTLIPLIASCIPDNAAHRVDLANAEIVILVEVLKNVCGIGAMEDYERLGKLNVQTLAQRAQNLAPSRVGDGKAKKDEDAAEQEKVTETLTHDVPRAADAEVESAQDP</sequence>
<proteinExistence type="predicted"/>
<dbReference type="SUPFAM" id="SSF143437">
    <property type="entry name" value="THUMP domain-like"/>
    <property type="match status" value="1"/>
</dbReference>
<evidence type="ECO:0000256" key="1">
    <source>
        <dbReference type="PROSITE-ProRule" id="PRU00529"/>
    </source>
</evidence>
<dbReference type="InterPro" id="IPR040183">
    <property type="entry name" value="THUMPD1-like"/>
</dbReference>
<dbReference type="RefSeq" id="XP_060123501.1">
    <property type="nucleotide sequence ID" value="XM_060267518.1"/>
</dbReference>
<accession>A0AAF0JC09</accession>
<dbReference type="EMBL" id="CP119964">
    <property type="protein sequence ID" value="WFD40604.1"/>
    <property type="molecule type" value="Genomic_DNA"/>
</dbReference>
<gene>
    <name evidence="4" type="ORF">MJAP1_003592</name>
</gene>
<dbReference type="GO" id="GO:0006400">
    <property type="term" value="P:tRNA modification"/>
    <property type="evidence" value="ECO:0007669"/>
    <property type="project" value="InterPro"/>
</dbReference>
<feature type="compositionally biased region" description="Basic and acidic residues" evidence="2">
    <location>
        <begin position="233"/>
        <end position="262"/>
    </location>
</feature>
<keyword evidence="5" id="KW-1185">Reference proteome</keyword>
<reference evidence="4" key="1">
    <citation type="submission" date="2023-03" db="EMBL/GenBank/DDBJ databases">
        <title>Mating type loci evolution in Malassezia.</title>
        <authorList>
            <person name="Coelho M.A."/>
        </authorList>
    </citation>
    <scope>NUCLEOTIDE SEQUENCE</scope>
    <source>
        <strain evidence="4">CBS 9431</strain>
    </source>
</reference>
<feature type="region of interest" description="Disordered" evidence="2">
    <location>
        <begin position="17"/>
        <end position="47"/>
    </location>
</feature>